<dbReference type="OrthoDB" id="9805629at2"/>
<keyword evidence="5" id="KW-0949">S-adenosyl-L-methionine</keyword>
<dbReference type="GO" id="GO:0032259">
    <property type="term" value="P:methylation"/>
    <property type="evidence" value="ECO:0007669"/>
    <property type="project" value="UniProtKB-KW"/>
</dbReference>
<comment type="similarity">
    <text evidence="1">Belongs to the N(4)/N(6)-methyltransferase family.</text>
</comment>
<sequence>MSSEPRPSAFYTPLRYPGGKGKLVPFVKRILEANSLVDGAYVEPYAGGAAVALELLLQEYVRKIYINDISAGVAAFWRSVLDNTDALCAAISGASVTMDEWYRQREIQRQPDQHDDLTLGFSTFFLNRTNRSGILNAGVIGGKAQTGKWKIDARFNAADLVTRIHAIARVRERIEFHQQDALAFIDEIAPKLPSKSLLYLDPPYYVKGSDLYLHHYQHDDHLKIAKRIARLRTKNWIVSYDNAPEIGPMYGRFRNIVYGLSYSAQDRYQGSEIMFFSDGLVIPDTVRPMHLVA</sequence>
<dbReference type="EC" id="2.1.1.72" evidence="2"/>
<dbReference type="SUPFAM" id="SSF53335">
    <property type="entry name" value="S-adenosyl-L-methionine-dependent methyltransferases"/>
    <property type="match status" value="1"/>
</dbReference>
<dbReference type="EMBL" id="POSP01000003">
    <property type="protein sequence ID" value="PND37956.1"/>
    <property type="molecule type" value="Genomic_DNA"/>
</dbReference>
<dbReference type="InterPro" id="IPR029063">
    <property type="entry name" value="SAM-dependent_MTases_sf"/>
</dbReference>
<dbReference type="PANTHER" id="PTHR30481">
    <property type="entry name" value="DNA ADENINE METHYLASE"/>
    <property type="match status" value="1"/>
</dbReference>
<proteinExistence type="inferred from homology"/>
<dbReference type="Gene3D" id="1.10.1020.10">
    <property type="entry name" value="Adenine-specific Methyltransferase, Domain 2"/>
    <property type="match status" value="1"/>
</dbReference>
<evidence type="ECO:0000256" key="6">
    <source>
        <dbReference type="ARBA" id="ARBA00047942"/>
    </source>
</evidence>
<dbReference type="InterPro" id="IPR023095">
    <property type="entry name" value="Ade_MeTrfase_dom_2"/>
</dbReference>
<dbReference type="Pfam" id="PF02086">
    <property type="entry name" value="MethyltransfD12"/>
    <property type="match status" value="1"/>
</dbReference>
<evidence type="ECO:0000313" key="7">
    <source>
        <dbReference type="EMBL" id="PND37956.1"/>
    </source>
</evidence>
<dbReference type="AlphaFoldDB" id="A0A2N8KWW9"/>
<name>A0A2N8KWW9_9BURK</name>
<keyword evidence="8" id="KW-1185">Reference proteome</keyword>
<evidence type="ECO:0000256" key="1">
    <source>
        <dbReference type="ARBA" id="ARBA00006594"/>
    </source>
</evidence>
<dbReference type="REBASE" id="649016">
    <property type="entry name" value="M.PaqCORF10735P"/>
</dbReference>
<organism evidence="7 8">
    <name type="scientific">Kinneretia aquatilis</name>
    <dbReference type="NCBI Taxonomy" id="2070761"/>
    <lineage>
        <taxon>Bacteria</taxon>
        <taxon>Pseudomonadati</taxon>
        <taxon>Pseudomonadota</taxon>
        <taxon>Betaproteobacteria</taxon>
        <taxon>Burkholderiales</taxon>
        <taxon>Sphaerotilaceae</taxon>
        <taxon>Roseateles</taxon>
    </lineage>
</organism>
<evidence type="ECO:0000256" key="2">
    <source>
        <dbReference type="ARBA" id="ARBA00011900"/>
    </source>
</evidence>
<comment type="caution">
    <text evidence="7">The sequence shown here is derived from an EMBL/GenBank/DDBJ whole genome shotgun (WGS) entry which is preliminary data.</text>
</comment>
<dbReference type="InterPro" id="IPR012327">
    <property type="entry name" value="MeTrfase_D12"/>
</dbReference>
<dbReference type="PANTHER" id="PTHR30481:SF2">
    <property type="entry name" value="SITE-SPECIFIC DNA-METHYLTRANSFERASE (ADENINE-SPECIFIC)"/>
    <property type="match status" value="1"/>
</dbReference>
<comment type="catalytic activity">
    <reaction evidence="6">
        <text>a 2'-deoxyadenosine in DNA + S-adenosyl-L-methionine = an N(6)-methyl-2'-deoxyadenosine in DNA + S-adenosyl-L-homocysteine + H(+)</text>
        <dbReference type="Rhea" id="RHEA:15197"/>
        <dbReference type="Rhea" id="RHEA-COMP:12418"/>
        <dbReference type="Rhea" id="RHEA-COMP:12419"/>
        <dbReference type="ChEBI" id="CHEBI:15378"/>
        <dbReference type="ChEBI" id="CHEBI:57856"/>
        <dbReference type="ChEBI" id="CHEBI:59789"/>
        <dbReference type="ChEBI" id="CHEBI:90615"/>
        <dbReference type="ChEBI" id="CHEBI:90616"/>
        <dbReference type="EC" id="2.1.1.72"/>
    </reaction>
</comment>
<dbReference type="GO" id="GO:1904047">
    <property type="term" value="F:S-adenosyl-L-methionine binding"/>
    <property type="evidence" value="ECO:0007669"/>
    <property type="project" value="TreeGrafter"/>
</dbReference>
<dbReference type="RefSeq" id="WP_102767876.1">
    <property type="nucleotide sequence ID" value="NZ_POSP01000003.1"/>
</dbReference>
<dbReference type="Gene3D" id="3.40.50.150">
    <property type="entry name" value="Vaccinia Virus protein VP39"/>
    <property type="match status" value="1"/>
</dbReference>
<reference evidence="7 8" key="1">
    <citation type="submission" date="2018-01" db="EMBL/GenBank/DDBJ databases">
        <title>Draft genome sequence of Paucibacter aquatile CR182 isolated from freshwater of the Nakdong River.</title>
        <authorList>
            <person name="Choi A."/>
            <person name="Chung E.J."/>
        </authorList>
    </citation>
    <scope>NUCLEOTIDE SEQUENCE [LARGE SCALE GENOMIC DNA]</scope>
    <source>
        <strain evidence="7 8">CR182</strain>
    </source>
</reference>
<dbReference type="InterPro" id="IPR012263">
    <property type="entry name" value="M_m6A_EcoRV"/>
</dbReference>
<gene>
    <name evidence="7" type="ORF">C1O66_10735</name>
</gene>
<evidence type="ECO:0000256" key="5">
    <source>
        <dbReference type="ARBA" id="ARBA00022691"/>
    </source>
</evidence>
<dbReference type="GO" id="GO:0009007">
    <property type="term" value="F:site-specific DNA-methyltransferase (adenine-specific) activity"/>
    <property type="evidence" value="ECO:0007669"/>
    <property type="project" value="UniProtKB-EC"/>
</dbReference>
<dbReference type="GO" id="GO:0043565">
    <property type="term" value="F:sequence-specific DNA binding"/>
    <property type="evidence" value="ECO:0007669"/>
    <property type="project" value="TreeGrafter"/>
</dbReference>
<keyword evidence="3 7" id="KW-0489">Methyltransferase</keyword>
<accession>A0A2N8KWW9</accession>
<dbReference type="GO" id="GO:0006298">
    <property type="term" value="P:mismatch repair"/>
    <property type="evidence" value="ECO:0007669"/>
    <property type="project" value="TreeGrafter"/>
</dbReference>
<dbReference type="GO" id="GO:0009307">
    <property type="term" value="P:DNA restriction-modification system"/>
    <property type="evidence" value="ECO:0007669"/>
    <property type="project" value="InterPro"/>
</dbReference>
<dbReference type="PIRSF" id="PIRSF000398">
    <property type="entry name" value="M_m6A_EcoRV"/>
    <property type="match status" value="1"/>
</dbReference>
<evidence type="ECO:0000256" key="4">
    <source>
        <dbReference type="ARBA" id="ARBA00022679"/>
    </source>
</evidence>
<dbReference type="Proteomes" id="UP000235916">
    <property type="component" value="Unassembled WGS sequence"/>
</dbReference>
<evidence type="ECO:0000313" key="8">
    <source>
        <dbReference type="Proteomes" id="UP000235916"/>
    </source>
</evidence>
<protein>
    <recommendedName>
        <fullName evidence="2">site-specific DNA-methyltransferase (adenine-specific)</fullName>
        <ecNumber evidence="2">2.1.1.72</ecNumber>
    </recommendedName>
</protein>
<evidence type="ECO:0000256" key="3">
    <source>
        <dbReference type="ARBA" id="ARBA00022603"/>
    </source>
</evidence>
<dbReference type="PRINTS" id="PR00505">
    <property type="entry name" value="D12N6MTFRASE"/>
</dbReference>
<keyword evidence="4 7" id="KW-0808">Transferase</keyword>